<organism evidence="1 2">
    <name type="scientific">Bacteroides fragilis (strain YCH46)</name>
    <dbReference type="NCBI Taxonomy" id="295405"/>
    <lineage>
        <taxon>Bacteria</taxon>
        <taxon>Pseudomonadati</taxon>
        <taxon>Bacteroidota</taxon>
        <taxon>Bacteroidia</taxon>
        <taxon>Bacteroidales</taxon>
        <taxon>Bacteroidaceae</taxon>
        <taxon>Bacteroides</taxon>
    </lineage>
</organism>
<name>Q64UU6_BACFR</name>
<accession>Q64UU6</accession>
<protein>
    <submittedName>
        <fullName evidence="1">Uncharacterized protein</fullName>
    </submittedName>
</protein>
<dbReference type="HOGENOM" id="CLU_2056624_0_0_10"/>
<sequence>MPTPLNDKSTSERRCAFIVIGTMRHYQVGRFRCRGFISFGKGNRQVLRLKYNPKGGDFSRNPKGLNLTVHYHGATFAPVTGMTAPIYNNSYQFNVLLLLLLTETNIRGLISHSLSITFF</sequence>
<proteinExistence type="predicted"/>
<dbReference type="EMBL" id="AP006841">
    <property type="protein sequence ID" value="BAD48733.1"/>
    <property type="molecule type" value="Genomic_DNA"/>
</dbReference>
<dbReference type="AlphaFoldDB" id="Q64UU6"/>
<dbReference type="Proteomes" id="UP000002197">
    <property type="component" value="Chromosome"/>
</dbReference>
<reference evidence="1 2" key="1">
    <citation type="journal article" date="2004" name="Proc. Natl. Acad. Sci. U.S.A.">
        <title>Genomic analysis of Bacteroides fragilis reveals extensive DNA inversions regulating cell surface adaptation.</title>
        <authorList>
            <person name="Kuwahara T."/>
            <person name="Yamashita A."/>
            <person name="Hirakawa H."/>
            <person name="Nakayama H."/>
            <person name="Toh H."/>
            <person name="Okada N."/>
            <person name="Kuhara S."/>
            <person name="Hattori M."/>
            <person name="Hayashi T."/>
            <person name="Ohnishi Y."/>
        </authorList>
    </citation>
    <scope>NUCLEOTIDE SEQUENCE [LARGE SCALE GENOMIC DNA]</scope>
    <source>
        <strain evidence="1 2">YCH46</strain>
    </source>
</reference>
<evidence type="ECO:0000313" key="1">
    <source>
        <dbReference type="EMBL" id="BAD48733.1"/>
    </source>
</evidence>
<dbReference type="KEGG" id="bfr:BF1985"/>
<evidence type="ECO:0000313" key="2">
    <source>
        <dbReference type="Proteomes" id="UP000002197"/>
    </source>
</evidence>
<dbReference type="STRING" id="295405.BF1985"/>
<gene>
    <name evidence="1" type="ordered locus">BF1985</name>
</gene>